<gene>
    <name evidence="3" type="ORF">BN1221_03134c</name>
</gene>
<organism evidence="3 4">
    <name type="scientific">Brenneria goodwinii</name>
    <dbReference type="NCBI Taxonomy" id="1109412"/>
    <lineage>
        <taxon>Bacteria</taxon>
        <taxon>Pseudomonadati</taxon>
        <taxon>Pseudomonadota</taxon>
        <taxon>Gammaproteobacteria</taxon>
        <taxon>Enterobacterales</taxon>
        <taxon>Pectobacteriaceae</taxon>
        <taxon>Brenneria</taxon>
    </lineage>
</organism>
<reference evidence="4" key="1">
    <citation type="submission" date="2015-01" db="EMBL/GenBank/DDBJ databases">
        <authorList>
            <person name="Paterson Steve"/>
        </authorList>
    </citation>
    <scope>NUCLEOTIDE SEQUENCE [LARGE SCALE GENOMIC DNA]</scope>
    <source>
        <strain evidence="4">OBR1</strain>
    </source>
</reference>
<keyword evidence="1" id="KW-0732">Signal</keyword>
<dbReference type="PANTHER" id="PTHR30251:SF4">
    <property type="entry name" value="SLR1668 PROTEIN"/>
    <property type="match status" value="1"/>
</dbReference>
<feature type="signal peptide" evidence="1">
    <location>
        <begin position="1"/>
        <end position="25"/>
    </location>
</feature>
<evidence type="ECO:0000313" key="3">
    <source>
        <dbReference type="EMBL" id="CPR18296.1"/>
    </source>
</evidence>
<dbReference type="SUPFAM" id="SSF49354">
    <property type="entry name" value="PapD-like"/>
    <property type="match status" value="1"/>
</dbReference>
<evidence type="ECO:0000313" key="4">
    <source>
        <dbReference type="Proteomes" id="UP000044377"/>
    </source>
</evidence>
<dbReference type="InterPro" id="IPR016147">
    <property type="entry name" value="Pili_assmbl_chaperone_N"/>
</dbReference>
<feature type="domain" description="Pili assembly chaperone N-terminal" evidence="2">
    <location>
        <begin position="38"/>
        <end position="148"/>
    </location>
</feature>
<keyword evidence="4" id="KW-1185">Reference proteome</keyword>
<dbReference type="InterPro" id="IPR050643">
    <property type="entry name" value="Periplasmic_pilus_chap"/>
</dbReference>
<dbReference type="Gene3D" id="2.60.40.10">
    <property type="entry name" value="Immunoglobulins"/>
    <property type="match status" value="1"/>
</dbReference>
<proteinExistence type="predicted"/>
<dbReference type="EMBL" id="CGIG01000001">
    <property type="protein sequence ID" value="CPR18296.1"/>
    <property type="molecule type" value="Genomic_DNA"/>
</dbReference>
<dbReference type="InterPro" id="IPR013783">
    <property type="entry name" value="Ig-like_fold"/>
</dbReference>
<dbReference type="GO" id="GO:0071555">
    <property type="term" value="P:cell wall organization"/>
    <property type="evidence" value="ECO:0007669"/>
    <property type="project" value="InterPro"/>
</dbReference>
<evidence type="ECO:0000256" key="1">
    <source>
        <dbReference type="SAM" id="SignalP"/>
    </source>
</evidence>
<dbReference type="Proteomes" id="UP000044377">
    <property type="component" value="Unassembled WGS sequence"/>
</dbReference>
<name>A0A0G4JYA0_9GAMM</name>
<accession>A0A0G4JYA0</accession>
<dbReference type="GO" id="GO:0030288">
    <property type="term" value="C:outer membrane-bounded periplasmic space"/>
    <property type="evidence" value="ECO:0007669"/>
    <property type="project" value="InterPro"/>
</dbReference>
<dbReference type="InterPro" id="IPR008962">
    <property type="entry name" value="PapD-like_sf"/>
</dbReference>
<dbReference type="OrthoDB" id="511700at2"/>
<dbReference type="RefSeq" id="WP_048638055.1">
    <property type="nucleotide sequence ID" value="NZ_CGIG01000001.1"/>
</dbReference>
<dbReference type="STRING" id="1109412.BN1221_03134c"/>
<evidence type="ECO:0000259" key="2">
    <source>
        <dbReference type="Pfam" id="PF00345"/>
    </source>
</evidence>
<sequence length="262" mass="29423">MKKILVIFIQSVMLIAAISAAPCFAASNILVWPIYQVIESDENASALWLENKGSAPVGMQIRIMAWKQVDFKDRYAEQQDVIATPPFTSLDPGKRHMIRLMHATPAPANTERAYRIIIDEIAEPYRDRQTPKIGLQFQMRYLLPLFIDGEGIWTQERPGKKRAIDGPIRPDLYWSIVSVAGKPYLSLRNNGRVHARLSNVYWSTTPDGASNKITMTSGFLGYVLPGQEMRWPLPAGTAVPGSSQQLFTNLSDIAEPVLIKRK</sequence>
<protein>
    <submittedName>
        <fullName evidence="3">Sigma-fimbriae chaperone protein</fullName>
    </submittedName>
</protein>
<dbReference type="PANTHER" id="PTHR30251">
    <property type="entry name" value="PILUS ASSEMBLY CHAPERONE"/>
    <property type="match status" value="1"/>
</dbReference>
<dbReference type="AlphaFoldDB" id="A0A0G4JYA0"/>
<feature type="chain" id="PRO_5005194202" evidence="1">
    <location>
        <begin position="26"/>
        <end position="262"/>
    </location>
</feature>
<dbReference type="Pfam" id="PF00345">
    <property type="entry name" value="PapD_N"/>
    <property type="match status" value="1"/>
</dbReference>